<name>A0ABS6MA37_9GAMM</name>
<feature type="region of interest" description="Disordered" evidence="1">
    <location>
        <begin position="98"/>
        <end position="161"/>
    </location>
</feature>
<keyword evidence="4" id="KW-1185">Reference proteome</keyword>
<comment type="caution">
    <text evidence="3">The sequence shown here is derived from an EMBL/GenBank/DDBJ whole genome shotgun (WGS) entry which is preliminary data.</text>
</comment>
<sequence>MRDWLPEAPVRFYPSLARELGSDEALLLSIYSDYARHAGMHADDGSVECILPHSRWLQLADFWSEARLKQATESLARQNCLQASLNQGGSVRLRLLPRPVAPEPEPRPEPTPGLAPSRSAESEDSRVQQLPVYDAPPPRPARPDTMMQRKGPAPTFGGSIGWRRHKDELQAIFEQAEERNQQLQPMQLGWQPSDMFHAMLPRHAIPPEFANECLDEFVLYWLDKDRKESNWDQKFLAWVKREWVKKQTRDARGQRYEQERQSTGGNDENTRFDSREKRKRITAAIMDIKDTDW</sequence>
<organism evidence="3 4">
    <name type="scientific">Marinobacterium weihaiense</name>
    <dbReference type="NCBI Taxonomy" id="2851016"/>
    <lineage>
        <taxon>Bacteria</taxon>
        <taxon>Pseudomonadati</taxon>
        <taxon>Pseudomonadota</taxon>
        <taxon>Gammaproteobacteria</taxon>
        <taxon>Oceanospirillales</taxon>
        <taxon>Oceanospirillaceae</taxon>
        <taxon>Marinobacterium</taxon>
    </lineage>
</organism>
<feature type="compositionally biased region" description="Basic and acidic residues" evidence="1">
    <location>
        <begin position="249"/>
        <end position="260"/>
    </location>
</feature>
<feature type="domain" description="DnaT DNA-binding" evidence="2">
    <location>
        <begin position="184"/>
        <end position="249"/>
    </location>
</feature>
<evidence type="ECO:0000256" key="1">
    <source>
        <dbReference type="SAM" id="MobiDB-lite"/>
    </source>
</evidence>
<dbReference type="RefSeq" id="WP_217334564.1">
    <property type="nucleotide sequence ID" value="NZ_JAHQZT010000007.1"/>
</dbReference>
<dbReference type="InterPro" id="IPR040480">
    <property type="entry name" value="DnaT_DNA_bind"/>
</dbReference>
<feature type="compositionally biased region" description="Pro residues" evidence="1">
    <location>
        <begin position="99"/>
        <end position="113"/>
    </location>
</feature>
<protein>
    <recommendedName>
        <fullName evidence="2">DnaT DNA-binding domain-containing protein</fullName>
    </recommendedName>
</protein>
<accession>A0ABS6MA37</accession>
<dbReference type="EMBL" id="JAHQZT010000007">
    <property type="protein sequence ID" value="MBV0933141.1"/>
    <property type="molecule type" value="Genomic_DNA"/>
</dbReference>
<feature type="region of interest" description="Disordered" evidence="1">
    <location>
        <begin position="249"/>
        <end position="277"/>
    </location>
</feature>
<evidence type="ECO:0000313" key="3">
    <source>
        <dbReference type="EMBL" id="MBV0933141.1"/>
    </source>
</evidence>
<dbReference type="Pfam" id="PF17948">
    <property type="entry name" value="DnaT"/>
    <property type="match status" value="1"/>
</dbReference>
<evidence type="ECO:0000259" key="2">
    <source>
        <dbReference type="Pfam" id="PF17948"/>
    </source>
</evidence>
<proteinExistence type="predicted"/>
<gene>
    <name evidence="3" type="ORF">KTN04_07310</name>
</gene>
<reference evidence="3 4" key="1">
    <citation type="submission" date="2021-06" db="EMBL/GenBank/DDBJ databases">
        <title>Bacterium isolated from marine sediment.</title>
        <authorList>
            <person name="Zhu K.-L."/>
            <person name="Du Z.-J."/>
            <person name="Liang Q.-Y."/>
        </authorList>
    </citation>
    <scope>NUCLEOTIDE SEQUENCE [LARGE SCALE GENOMIC DNA]</scope>
    <source>
        <strain evidence="3 4">A346</strain>
    </source>
</reference>
<dbReference type="Proteomes" id="UP000755551">
    <property type="component" value="Unassembled WGS sequence"/>
</dbReference>
<evidence type="ECO:0000313" key="4">
    <source>
        <dbReference type="Proteomes" id="UP000755551"/>
    </source>
</evidence>